<evidence type="ECO:0000259" key="2">
    <source>
        <dbReference type="Pfam" id="PF01261"/>
    </source>
</evidence>
<dbReference type="SUPFAM" id="SSF51658">
    <property type="entry name" value="Xylose isomerase-like"/>
    <property type="match status" value="1"/>
</dbReference>
<evidence type="ECO:0000313" key="4">
    <source>
        <dbReference type="Proteomes" id="UP000462152"/>
    </source>
</evidence>
<evidence type="ECO:0000313" key="3">
    <source>
        <dbReference type="EMBL" id="MUN56083.1"/>
    </source>
</evidence>
<dbReference type="OrthoDB" id="9815124at2"/>
<dbReference type="RefSeq" id="WP_129316466.1">
    <property type="nucleotide sequence ID" value="NZ_CP197643.1"/>
</dbReference>
<dbReference type="AlphaFoldDB" id="A0A7M4BQ81"/>
<dbReference type="PANTHER" id="PTHR12110:SF53">
    <property type="entry name" value="BLR5974 PROTEIN"/>
    <property type="match status" value="1"/>
</dbReference>
<keyword evidence="1" id="KW-0119">Carbohydrate metabolism</keyword>
<sequence>MWTLSGFTDEISPDMERQCSHARSLGLGHIEFRSAWDTNVLDLDDQQLEQAAEILDRYDLKVSSIGSPIGKIGLRDPIDAHLERAQHAVDVARVLGAPYVRVFSFFVPEGVDPDDCRTEVIDRMRALADVAEEGGVTFLHENEKKIYGDIPRRCADLLAGVDSPRLRAAWDSANFVQCGVRPFTEGYAAIRPYLEYVQVKDAHLSDGEVVVTGEGDGELRETIDALVDDGFDGFFSLEPHLSAAHELGGFSGPELFTEAHTAFTGLLREKGIRYQ</sequence>
<dbReference type="InterPro" id="IPR036237">
    <property type="entry name" value="Xyl_isomerase-like_sf"/>
</dbReference>
<dbReference type="Gene3D" id="3.20.20.150">
    <property type="entry name" value="Divalent-metal-dependent TIM barrel enzymes"/>
    <property type="match status" value="1"/>
</dbReference>
<feature type="domain" description="Xylose isomerase-like TIM barrel" evidence="2">
    <location>
        <begin position="21"/>
        <end position="240"/>
    </location>
</feature>
<keyword evidence="4" id="KW-1185">Reference proteome</keyword>
<dbReference type="InterPro" id="IPR013022">
    <property type="entry name" value="Xyl_isomerase-like_TIM-brl"/>
</dbReference>
<name>A0A7M4BQ81_9MICC</name>
<dbReference type="PANTHER" id="PTHR12110">
    <property type="entry name" value="HYDROXYPYRUVATE ISOMERASE"/>
    <property type="match status" value="1"/>
</dbReference>
<dbReference type="EMBL" id="WOGT01000014">
    <property type="protein sequence ID" value="MUN56083.1"/>
    <property type="molecule type" value="Genomic_DNA"/>
</dbReference>
<protein>
    <submittedName>
        <fullName evidence="3">TIM barrel protein</fullName>
    </submittedName>
</protein>
<evidence type="ECO:0000256" key="1">
    <source>
        <dbReference type="ARBA" id="ARBA00023277"/>
    </source>
</evidence>
<dbReference type="InterPro" id="IPR050312">
    <property type="entry name" value="IolE/XylAMocC-like"/>
</dbReference>
<comment type="caution">
    <text evidence="3">The sequence shown here is derived from an EMBL/GenBank/DDBJ whole genome shotgun (WGS) entry which is preliminary data.</text>
</comment>
<reference evidence="3 4" key="1">
    <citation type="submission" date="2019-12" db="EMBL/GenBank/DDBJ databases">
        <authorList>
            <person name="Li J."/>
            <person name="Shi Y."/>
            <person name="Xu G."/>
            <person name="Xiao D."/>
            <person name="Ran X."/>
        </authorList>
    </citation>
    <scope>NUCLEOTIDE SEQUENCE [LARGE SCALE GENOMIC DNA]</scope>
    <source>
        <strain evidence="3 4">JCM 15915</strain>
    </source>
</reference>
<proteinExistence type="predicted"/>
<accession>A0A7M4BQ81</accession>
<gene>
    <name evidence="3" type="ORF">GMA10_12840</name>
</gene>
<dbReference type="Proteomes" id="UP000462152">
    <property type="component" value="Unassembled WGS sequence"/>
</dbReference>
<organism evidence="3 4">
    <name type="scientific">Rothia koreensis</name>
    <dbReference type="NCBI Taxonomy" id="592378"/>
    <lineage>
        <taxon>Bacteria</taxon>
        <taxon>Bacillati</taxon>
        <taxon>Actinomycetota</taxon>
        <taxon>Actinomycetes</taxon>
        <taxon>Micrococcales</taxon>
        <taxon>Micrococcaceae</taxon>
        <taxon>Rothia</taxon>
    </lineage>
</organism>
<dbReference type="Pfam" id="PF01261">
    <property type="entry name" value="AP_endonuc_2"/>
    <property type="match status" value="1"/>
</dbReference>